<proteinExistence type="predicted"/>
<dbReference type="Proteomes" id="UP000324897">
    <property type="component" value="Chromosome 2"/>
</dbReference>
<evidence type="ECO:0000313" key="3">
    <source>
        <dbReference type="Proteomes" id="UP000324897"/>
    </source>
</evidence>
<gene>
    <name evidence="2" type="ORF">EJB05_26007</name>
</gene>
<comment type="caution">
    <text evidence="2">The sequence shown here is derived from an EMBL/GenBank/DDBJ whole genome shotgun (WGS) entry which is preliminary data.</text>
</comment>
<dbReference type="OrthoDB" id="692882at2759"/>
<evidence type="ECO:0000256" key="1">
    <source>
        <dbReference type="SAM" id="MobiDB-lite"/>
    </source>
</evidence>
<dbReference type="EMBL" id="RWGY01000013">
    <property type="protein sequence ID" value="TVU23631.1"/>
    <property type="molecule type" value="Genomic_DNA"/>
</dbReference>
<reference evidence="2 3" key="1">
    <citation type="journal article" date="2019" name="Sci. Rep.">
        <title>A high-quality genome of Eragrostis curvula grass provides insights into Poaceae evolution and supports new strategies to enhance forage quality.</title>
        <authorList>
            <person name="Carballo J."/>
            <person name="Santos B.A.C.M."/>
            <person name="Zappacosta D."/>
            <person name="Garbus I."/>
            <person name="Selva J.P."/>
            <person name="Gallo C.A."/>
            <person name="Diaz A."/>
            <person name="Albertini E."/>
            <person name="Caccamo M."/>
            <person name="Echenique V."/>
        </authorList>
    </citation>
    <scope>NUCLEOTIDE SEQUENCE [LARGE SCALE GENOMIC DNA]</scope>
    <source>
        <strain evidence="3">cv. Victoria</strain>
        <tissue evidence="2">Leaf</tissue>
    </source>
</reference>
<dbReference type="InterPro" id="IPR044296">
    <property type="entry name" value="HIPP46"/>
</dbReference>
<sequence>MISVTCDRSRSKAFSLAAKMSGVQSMTMGFTGDGRDRLEVAGIGINAVALVCCLRKKIGHATILMGEEVKVTRRPRPGSSTVDHAPSPQPVEHTDTPAPASMIDSVDQDEEHARTSPSQATADDGFGPPADPLPLQRQPATVRQRQGRTFNMSWTTRRAQKARTKKLMRSKAFSIV</sequence>
<organism evidence="2 3">
    <name type="scientific">Eragrostis curvula</name>
    <name type="common">weeping love grass</name>
    <dbReference type="NCBI Taxonomy" id="38414"/>
    <lineage>
        <taxon>Eukaryota</taxon>
        <taxon>Viridiplantae</taxon>
        <taxon>Streptophyta</taxon>
        <taxon>Embryophyta</taxon>
        <taxon>Tracheophyta</taxon>
        <taxon>Spermatophyta</taxon>
        <taxon>Magnoliopsida</taxon>
        <taxon>Liliopsida</taxon>
        <taxon>Poales</taxon>
        <taxon>Poaceae</taxon>
        <taxon>PACMAD clade</taxon>
        <taxon>Chloridoideae</taxon>
        <taxon>Eragrostideae</taxon>
        <taxon>Eragrostidinae</taxon>
        <taxon>Eragrostis</taxon>
    </lineage>
</organism>
<name>A0A5J9UJZ2_9POAL</name>
<feature type="compositionally biased region" description="Polar residues" evidence="1">
    <location>
        <begin position="138"/>
        <end position="157"/>
    </location>
</feature>
<dbReference type="AlphaFoldDB" id="A0A5J9UJZ2"/>
<dbReference type="Gene3D" id="3.30.70.100">
    <property type="match status" value="1"/>
</dbReference>
<dbReference type="Gramene" id="TVU23631">
    <property type="protein sequence ID" value="TVU23631"/>
    <property type="gene ID" value="EJB05_26007"/>
</dbReference>
<feature type="non-terminal residue" evidence="2">
    <location>
        <position position="1"/>
    </location>
</feature>
<feature type="region of interest" description="Disordered" evidence="1">
    <location>
        <begin position="72"/>
        <end position="161"/>
    </location>
</feature>
<accession>A0A5J9UJZ2</accession>
<keyword evidence="3" id="KW-1185">Reference proteome</keyword>
<dbReference type="PANTHER" id="PTHR46371">
    <property type="entry name" value="OS04G0464100 PROTEIN"/>
    <property type="match status" value="1"/>
</dbReference>
<evidence type="ECO:0000313" key="2">
    <source>
        <dbReference type="EMBL" id="TVU23631.1"/>
    </source>
</evidence>
<protein>
    <submittedName>
        <fullName evidence="2">Uncharacterized protein</fullName>
    </submittedName>
</protein>